<gene>
    <name evidence="1" type="ORF">N3K66_004128</name>
</gene>
<proteinExistence type="predicted"/>
<accession>A0ACC0V270</accession>
<evidence type="ECO:0000313" key="2">
    <source>
        <dbReference type="Proteomes" id="UP001163324"/>
    </source>
</evidence>
<keyword evidence="2" id="KW-1185">Reference proteome</keyword>
<dbReference type="Proteomes" id="UP001163324">
    <property type="component" value="Chromosome 4"/>
</dbReference>
<sequence>MTSIDNDTQPLLGEAWGFVDDIVFTATRFYHSSSIFARLATAALLFCFSASLLSARRPRVPGAKLHGFKGWWEPTFSLKTRFIYDAQSIINSGYAKFKDVPFVLRRHDFDIHVIPMKYMQELRLVPRKDFNAKMVHYENLFSSWPWASAIRDSDLHVAVLSRKLTPELGKYLEAAHEELEHGWAQDIPRPTDWTEVDVQQSIRMLVARMSARVFVGRPACRDATWLDVTINFSMDLFLAGFALRMFPPWMHFLVKPLIPARRRVQRQLDVGTEVVQDLMQRREQRRGRQAEGQPDDGVEGEEEETLFDWMVDHAVGKEGTLEDMAARQFILTLASIHTTATTASHVLFDMIAHPEWIEVLREEVDDTVRQHGDVGQSMPIKAWLKHLEKMDSFIVESQRMNPAILLSPQRIAMKPMVLKDGTRIPQGSRIAWPGPQHSHDPSVTPHPHSFDPMRSYRKRRAGRDGENMHRFVVGQTNPDDMSFGYGGQACPGRYFAAAEMKLLLMRLLREFDFAPSSEAAAGDRKRPRSITADENVILDPAAKVMMRRRRGAQEGVP</sequence>
<dbReference type="EMBL" id="CM047943">
    <property type="protein sequence ID" value="KAI9899866.1"/>
    <property type="molecule type" value="Genomic_DNA"/>
</dbReference>
<name>A0ACC0V270_9HYPO</name>
<reference evidence="1" key="1">
    <citation type="submission" date="2022-10" db="EMBL/GenBank/DDBJ databases">
        <title>Complete Genome of Trichothecium roseum strain YXFP-22015, a Plant Pathogen Isolated from Citrus.</title>
        <authorList>
            <person name="Wang Y."/>
            <person name="Zhu L."/>
        </authorList>
    </citation>
    <scope>NUCLEOTIDE SEQUENCE</scope>
    <source>
        <strain evidence="1">YXFP-22015</strain>
    </source>
</reference>
<protein>
    <submittedName>
        <fullName evidence="1">Uncharacterized protein</fullName>
    </submittedName>
</protein>
<organism evidence="1 2">
    <name type="scientific">Trichothecium roseum</name>
    <dbReference type="NCBI Taxonomy" id="47278"/>
    <lineage>
        <taxon>Eukaryota</taxon>
        <taxon>Fungi</taxon>
        <taxon>Dikarya</taxon>
        <taxon>Ascomycota</taxon>
        <taxon>Pezizomycotina</taxon>
        <taxon>Sordariomycetes</taxon>
        <taxon>Hypocreomycetidae</taxon>
        <taxon>Hypocreales</taxon>
        <taxon>Hypocreales incertae sedis</taxon>
        <taxon>Trichothecium</taxon>
    </lineage>
</organism>
<comment type="caution">
    <text evidence="1">The sequence shown here is derived from an EMBL/GenBank/DDBJ whole genome shotgun (WGS) entry which is preliminary data.</text>
</comment>
<evidence type="ECO:0000313" key="1">
    <source>
        <dbReference type="EMBL" id="KAI9899866.1"/>
    </source>
</evidence>